<gene>
    <name evidence="1" type="ORF">PoB_006096000</name>
</gene>
<organism evidence="1 2">
    <name type="scientific">Plakobranchus ocellatus</name>
    <dbReference type="NCBI Taxonomy" id="259542"/>
    <lineage>
        <taxon>Eukaryota</taxon>
        <taxon>Metazoa</taxon>
        <taxon>Spiralia</taxon>
        <taxon>Lophotrochozoa</taxon>
        <taxon>Mollusca</taxon>
        <taxon>Gastropoda</taxon>
        <taxon>Heterobranchia</taxon>
        <taxon>Euthyneura</taxon>
        <taxon>Panpulmonata</taxon>
        <taxon>Sacoglossa</taxon>
        <taxon>Placobranchoidea</taxon>
        <taxon>Plakobranchidae</taxon>
        <taxon>Plakobranchus</taxon>
    </lineage>
</organism>
<keyword evidence="2" id="KW-1185">Reference proteome</keyword>
<accession>A0AAV4CRB8</accession>
<reference evidence="1 2" key="1">
    <citation type="journal article" date="2021" name="Elife">
        <title>Chloroplast acquisition without the gene transfer in kleptoplastic sea slugs, Plakobranchus ocellatus.</title>
        <authorList>
            <person name="Maeda T."/>
            <person name="Takahashi S."/>
            <person name="Yoshida T."/>
            <person name="Shimamura S."/>
            <person name="Takaki Y."/>
            <person name="Nagai Y."/>
            <person name="Toyoda A."/>
            <person name="Suzuki Y."/>
            <person name="Arimoto A."/>
            <person name="Ishii H."/>
            <person name="Satoh N."/>
            <person name="Nishiyama T."/>
            <person name="Hasebe M."/>
            <person name="Maruyama T."/>
            <person name="Minagawa J."/>
            <person name="Obokata J."/>
            <person name="Shigenobu S."/>
        </authorList>
    </citation>
    <scope>NUCLEOTIDE SEQUENCE [LARGE SCALE GENOMIC DNA]</scope>
</reference>
<protein>
    <submittedName>
        <fullName evidence="1">Uncharacterized protein</fullName>
    </submittedName>
</protein>
<evidence type="ECO:0000313" key="2">
    <source>
        <dbReference type="Proteomes" id="UP000735302"/>
    </source>
</evidence>
<sequence length="94" mass="10751">MARLRLEMMRSSRKQFKEAEQVLAGTGRVMGWSLRSLNMGRVLESTMRCRRNEIKGSSSELSYWPLGSRRQGSLKIRMFGVNRGIETSLVGELL</sequence>
<name>A0AAV4CRB8_9GAST</name>
<dbReference type="AlphaFoldDB" id="A0AAV4CRB8"/>
<evidence type="ECO:0000313" key="1">
    <source>
        <dbReference type="EMBL" id="GFO34455.1"/>
    </source>
</evidence>
<proteinExistence type="predicted"/>
<dbReference type="EMBL" id="BLXT01006904">
    <property type="protein sequence ID" value="GFO34455.1"/>
    <property type="molecule type" value="Genomic_DNA"/>
</dbReference>
<comment type="caution">
    <text evidence="1">The sequence shown here is derived from an EMBL/GenBank/DDBJ whole genome shotgun (WGS) entry which is preliminary data.</text>
</comment>
<dbReference type="Proteomes" id="UP000735302">
    <property type="component" value="Unassembled WGS sequence"/>
</dbReference>